<dbReference type="InterPro" id="IPR042100">
    <property type="entry name" value="Bug_dom1"/>
</dbReference>
<dbReference type="SUPFAM" id="SSF53850">
    <property type="entry name" value="Periplasmic binding protein-like II"/>
    <property type="match status" value="1"/>
</dbReference>
<feature type="chain" id="PRO_5047268953" evidence="2">
    <location>
        <begin position="21"/>
        <end position="322"/>
    </location>
</feature>
<evidence type="ECO:0000256" key="2">
    <source>
        <dbReference type="SAM" id="SignalP"/>
    </source>
</evidence>
<sequence length="322" mass="33808">MKSMLLMRVLALGLTVTTFAAEAQTWPSKPLRAIVPIAPGSMADIAARVVFEQVSTQLGQPVIVENRPGAGQTIGASVVAKSEPDGYTLLVNSSAHAIAPSLHLNLNYHPARDFAAVIPLGILPNVLVVPPAKGWTTVGELVAAAKATPGAMNYASAGVGTATHLSAERFRSSAGIEAVHVPLKGGSEVLTEVMTGRVDFFFGPVGVVAPRVREGKLTALLVNGAQRSSLLPDVPTTLEAGFANAEYPLWLGVFLPAKTPRGIVEKLHHETLKALQEPKVKNKLATLGIDPMVMTPTEFDAHVEKEIAVNAALVNAIGLKPQ</sequence>
<dbReference type="CDD" id="cd13578">
    <property type="entry name" value="PBP2_Bug27"/>
    <property type="match status" value="1"/>
</dbReference>
<keyword evidence="4" id="KW-1185">Reference proteome</keyword>
<accession>A0ABX1U114</accession>
<evidence type="ECO:0000256" key="1">
    <source>
        <dbReference type="ARBA" id="ARBA00006987"/>
    </source>
</evidence>
<feature type="signal peptide" evidence="2">
    <location>
        <begin position="1"/>
        <end position="20"/>
    </location>
</feature>
<dbReference type="Pfam" id="PF03401">
    <property type="entry name" value="TctC"/>
    <property type="match status" value="1"/>
</dbReference>
<name>A0ABX1U114_9PROT</name>
<comment type="similarity">
    <text evidence="1">Belongs to the UPF0065 (bug) family.</text>
</comment>
<organism evidence="3 4">
    <name type="scientific">Candidatus Accumulibacter phosphatis</name>
    <dbReference type="NCBI Taxonomy" id="327160"/>
    <lineage>
        <taxon>Bacteria</taxon>
        <taxon>Pseudomonadati</taxon>
        <taxon>Pseudomonadota</taxon>
        <taxon>Betaproteobacteria</taxon>
        <taxon>Candidatus Accumulibacter</taxon>
    </lineage>
</organism>
<dbReference type="Gene3D" id="3.40.190.150">
    <property type="entry name" value="Bordetella uptake gene, domain 1"/>
    <property type="match status" value="1"/>
</dbReference>
<evidence type="ECO:0000313" key="3">
    <source>
        <dbReference type="EMBL" id="NMQ29286.1"/>
    </source>
</evidence>
<dbReference type="EMBL" id="SPMY01000052">
    <property type="protein sequence ID" value="NMQ29286.1"/>
    <property type="molecule type" value="Genomic_DNA"/>
</dbReference>
<dbReference type="InterPro" id="IPR005064">
    <property type="entry name" value="BUG"/>
</dbReference>
<dbReference type="Gene3D" id="3.40.190.10">
    <property type="entry name" value="Periplasmic binding protein-like II"/>
    <property type="match status" value="1"/>
</dbReference>
<dbReference type="PANTHER" id="PTHR42928">
    <property type="entry name" value="TRICARBOXYLATE-BINDING PROTEIN"/>
    <property type="match status" value="1"/>
</dbReference>
<dbReference type="PANTHER" id="PTHR42928:SF5">
    <property type="entry name" value="BLR1237 PROTEIN"/>
    <property type="match status" value="1"/>
</dbReference>
<proteinExistence type="inferred from homology"/>
<gene>
    <name evidence="3" type="ORF">E4Q23_16870</name>
</gene>
<reference evidence="3 4" key="1">
    <citation type="submission" date="2019-03" db="EMBL/GenBank/DDBJ databases">
        <title>Metabolic reconstructions from genomes of highly enriched 'Candidatus Accumulibacter' and 'Candidatus Competibacter' bioreactor populations.</title>
        <authorList>
            <person name="Annavajhala M.K."/>
            <person name="Welles L."/>
            <person name="Abbas B."/>
            <person name="Sorokin D."/>
            <person name="Park H."/>
            <person name="Van Loosdrecht M."/>
            <person name="Chandran K."/>
        </authorList>
    </citation>
    <scope>NUCLEOTIDE SEQUENCE [LARGE SCALE GENOMIC DNA]</scope>
    <source>
        <strain evidence="3 4">SBR_S</strain>
    </source>
</reference>
<keyword evidence="2" id="KW-0732">Signal</keyword>
<evidence type="ECO:0000313" key="4">
    <source>
        <dbReference type="Proteomes" id="UP000749010"/>
    </source>
</evidence>
<dbReference type="Proteomes" id="UP000749010">
    <property type="component" value="Unassembled WGS sequence"/>
</dbReference>
<protein>
    <submittedName>
        <fullName evidence="3">Tripartite tricarboxylate transporter substrate binding protein</fullName>
    </submittedName>
</protein>
<comment type="caution">
    <text evidence="3">The sequence shown here is derived from an EMBL/GenBank/DDBJ whole genome shotgun (WGS) entry which is preliminary data.</text>
</comment>
<dbReference type="PIRSF" id="PIRSF017082">
    <property type="entry name" value="YflP"/>
    <property type="match status" value="1"/>
</dbReference>